<evidence type="ECO:0000256" key="4">
    <source>
        <dbReference type="ARBA" id="ARBA00022777"/>
    </source>
</evidence>
<feature type="binding site" evidence="7">
    <location>
        <position position="134"/>
    </location>
    <ligand>
        <name>substrate</name>
    </ligand>
</feature>
<dbReference type="EMBL" id="FZOQ01000034">
    <property type="protein sequence ID" value="SNT24422.1"/>
    <property type="molecule type" value="Genomic_DNA"/>
</dbReference>
<comment type="similarity">
    <text evidence="7">Belongs to the shikimate kinase family.</text>
</comment>
<keyword evidence="7" id="KW-0963">Cytoplasm</keyword>
<dbReference type="EC" id="2.7.1.71" evidence="7"/>
<feature type="binding site" evidence="7">
    <location>
        <begin position="3"/>
        <end position="8"/>
    </location>
    <ligand>
        <name>ATP</name>
        <dbReference type="ChEBI" id="CHEBI:30616"/>
    </ligand>
</feature>
<dbReference type="Pfam" id="PF01202">
    <property type="entry name" value="SKI"/>
    <property type="match status" value="1"/>
</dbReference>
<dbReference type="InterPro" id="IPR000623">
    <property type="entry name" value="Shikimate_kinase/TSH1"/>
</dbReference>
<reference evidence="9" key="1">
    <citation type="submission" date="2017-06" db="EMBL/GenBank/DDBJ databases">
        <authorList>
            <person name="Varghese N."/>
            <person name="Submissions S."/>
        </authorList>
    </citation>
    <scope>NUCLEOTIDE SEQUENCE [LARGE SCALE GENOMIC DNA]</scope>
    <source>
        <strain evidence="9">NKM1</strain>
    </source>
</reference>
<dbReference type="GO" id="GO:0000287">
    <property type="term" value="F:magnesium ion binding"/>
    <property type="evidence" value="ECO:0007669"/>
    <property type="project" value="UniProtKB-UniRule"/>
</dbReference>
<evidence type="ECO:0000313" key="9">
    <source>
        <dbReference type="Proteomes" id="UP000198432"/>
    </source>
</evidence>
<dbReference type="GO" id="GO:0005829">
    <property type="term" value="C:cytosol"/>
    <property type="evidence" value="ECO:0007669"/>
    <property type="project" value="TreeGrafter"/>
</dbReference>
<proteinExistence type="inferred from homology"/>
<dbReference type="PANTHER" id="PTHR21087:SF16">
    <property type="entry name" value="SHIKIMATE KINASE 1, CHLOROPLASTIC"/>
    <property type="match status" value="1"/>
</dbReference>
<keyword evidence="2 7" id="KW-0808">Transferase</keyword>
<dbReference type="AlphaFoldDB" id="A0A239L351"/>
<comment type="cofactor">
    <cofactor evidence="7">
        <name>Mg(2+)</name>
        <dbReference type="ChEBI" id="CHEBI:18420"/>
    </cofactor>
    <text evidence="7">Binds 1 Mg(2+) ion per subunit.</text>
</comment>
<dbReference type="GO" id="GO:0009073">
    <property type="term" value="P:aromatic amino acid family biosynthetic process"/>
    <property type="evidence" value="ECO:0007669"/>
    <property type="project" value="UniProtKB-KW"/>
</dbReference>
<comment type="subunit">
    <text evidence="7">Monomer.</text>
</comment>
<keyword evidence="6 7" id="KW-0057">Aromatic amino acid biosynthesis</keyword>
<dbReference type="CDD" id="cd00464">
    <property type="entry name" value="SK"/>
    <property type="match status" value="1"/>
</dbReference>
<feature type="binding site" evidence="7">
    <location>
        <position position="72"/>
    </location>
    <ligand>
        <name>substrate</name>
    </ligand>
</feature>
<sequence length="159" mass="17919">MMGSGKTTLGEQLATQLGYAFVDLDAYIVQREGRSIADIFEQQGQERFRELERQALEAVVREYEHAVISAGGGAPCFFDNMDFINQYGESIFLDVPASELAKRLLASNLQVRPLLAGKTEDELREFLDNMLEHRRSFYEQARHKVKGAAITSEQLSSLL</sequence>
<keyword evidence="7" id="KW-0460">Magnesium</keyword>
<dbReference type="InterPro" id="IPR031322">
    <property type="entry name" value="Shikimate/glucono_kinase"/>
</dbReference>
<name>A0A239L351_9BACT</name>
<evidence type="ECO:0000313" key="8">
    <source>
        <dbReference type="EMBL" id="SNT24422.1"/>
    </source>
</evidence>
<keyword evidence="5 7" id="KW-0067">ATP-binding</keyword>
<feature type="binding site" evidence="7">
    <location>
        <position position="25"/>
    </location>
    <ligand>
        <name>substrate</name>
    </ligand>
</feature>
<gene>
    <name evidence="7" type="primary">aroK</name>
    <name evidence="8" type="ORF">SAMN06296052_13442</name>
</gene>
<dbReference type="GO" id="GO:0009423">
    <property type="term" value="P:chorismate biosynthetic process"/>
    <property type="evidence" value="ECO:0007669"/>
    <property type="project" value="UniProtKB-UniRule"/>
</dbReference>
<comment type="function">
    <text evidence="7">Catalyzes the specific phosphorylation of the 3-hydroxyl group of shikimic acid using ATP as a cosubstrate.</text>
</comment>
<dbReference type="OrthoDB" id="9800332at2"/>
<evidence type="ECO:0000256" key="2">
    <source>
        <dbReference type="ARBA" id="ARBA00022679"/>
    </source>
</evidence>
<keyword evidence="4 7" id="KW-0418">Kinase</keyword>
<dbReference type="GO" id="GO:0005524">
    <property type="term" value="F:ATP binding"/>
    <property type="evidence" value="ECO:0007669"/>
    <property type="project" value="UniProtKB-UniRule"/>
</dbReference>
<evidence type="ECO:0000256" key="1">
    <source>
        <dbReference type="ARBA" id="ARBA00022605"/>
    </source>
</evidence>
<dbReference type="Gene3D" id="3.40.50.300">
    <property type="entry name" value="P-loop containing nucleotide triphosphate hydrolases"/>
    <property type="match status" value="1"/>
</dbReference>
<dbReference type="UniPathway" id="UPA00053">
    <property type="reaction ID" value="UER00088"/>
</dbReference>
<evidence type="ECO:0000256" key="5">
    <source>
        <dbReference type="ARBA" id="ARBA00022840"/>
    </source>
</evidence>
<keyword evidence="3 7" id="KW-0547">Nucleotide-binding</keyword>
<comment type="catalytic activity">
    <reaction evidence="7">
        <text>shikimate + ATP = 3-phosphoshikimate + ADP + H(+)</text>
        <dbReference type="Rhea" id="RHEA:13121"/>
        <dbReference type="ChEBI" id="CHEBI:15378"/>
        <dbReference type="ChEBI" id="CHEBI:30616"/>
        <dbReference type="ChEBI" id="CHEBI:36208"/>
        <dbReference type="ChEBI" id="CHEBI:145989"/>
        <dbReference type="ChEBI" id="CHEBI:456216"/>
        <dbReference type="EC" id="2.7.1.71"/>
    </reaction>
</comment>
<feature type="binding site" evidence="7">
    <location>
        <position position="112"/>
    </location>
    <ligand>
        <name>ATP</name>
        <dbReference type="ChEBI" id="CHEBI:30616"/>
    </ligand>
</feature>
<dbReference type="InterPro" id="IPR027417">
    <property type="entry name" value="P-loop_NTPase"/>
</dbReference>
<keyword evidence="9" id="KW-1185">Reference proteome</keyword>
<feature type="binding site" evidence="7">
    <location>
        <position position="49"/>
    </location>
    <ligand>
        <name>substrate</name>
    </ligand>
</feature>
<dbReference type="SUPFAM" id="SSF52540">
    <property type="entry name" value="P-loop containing nucleoside triphosphate hydrolases"/>
    <property type="match status" value="1"/>
</dbReference>
<comment type="caution">
    <text evidence="7">Lacks conserved residue(s) required for the propagation of feature annotation.</text>
</comment>
<dbReference type="HAMAP" id="MF_00109">
    <property type="entry name" value="Shikimate_kinase"/>
    <property type="match status" value="1"/>
</dbReference>
<protein>
    <recommendedName>
        <fullName evidence="7">Shikimate kinase</fullName>
        <shortName evidence="7">SK</shortName>
        <ecNumber evidence="7">2.7.1.71</ecNumber>
    </recommendedName>
</protein>
<dbReference type="GO" id="GO:0004765">
    <property type="term" value="F:shikimate kinase activity"/>
    <property type="evidence" value="ECO:0007669"/>
    <property type="project" value="UniProtKB-UniRule"/>
</dbReference>
<evidence type="ECO:0000256" key="3">
    <source>
        <dbReference type="ARBA" id="ARBA00022741"/>
    </source>
</evidence>
<keyword evidence="7" id="KW-0479">Metal-binding</keyword>
<dbReference type="PANTHER" id="PTHR21087">
    <property type="entry name" value="SHIKIMATE KINASE"/>
    <property type="match status" value="1"/>
</dbReference>
<dbReference type="PRINTS" id="PR01100">
    <property type="entry name" value="SHIKIMTKNASE"/>
</dbReference>
<comment type="subcellular location">
    <subcellularLocation>
        <location evidence="7">Cytoplasm</location>
    </subcellularLocation>
</comment>
<evidence type="ECO:0000256" key="7">
    <source>
        <dbReference type="HAMAP-Rule" id="MF_00109"/>
    </source>
</evidence>
<feature type="binding site" evidence="7">
    <location>
        <position position="7"/>
    </location>
    <ligand>
        <name>Mg(2+)</name>
        <dbReference type="ChEBI" id="CHEBI:18420"/>
    </ligand>
</feature>
<dbReference type="GO" id="GO:0008652">
    <property type="term" value="P:amino acid biosynthetic process"/>
    <property type="evidence" value="ECO:0007669"/>
    <property type="project" value="UniProtKB-KW"/>
</dbReference>
<dbReference type="Proteomes" id="UP000198432">
    <property type="component" value="Unassembled WGS sequence"/>
</dbReference>
<keyword evidence="1 7" id="KW-0028">Amino-acid biosynthesis</keyword>
<evidence type="ECO:0000256" key="6">
    <source>
        <dbReference type="ARBA" id="ARBA00023141"/>
    </source>
</evidence>
<organism evidence="8 9">
    <name type="scientific">Pontibacter ummariensis</name>
    <dbReference type="NCBI Taxonomy" id="1610492"/>
    <lineage>
        <taxon>Bacteria</taxon>
        <taxon>Pseudomonadati</taxon>
        <taxon>Bacteroidota</taxon>
        <taxon>Cytophagia</taxon>
        <taxon>Cytophagales</taxon>
        <taxon>Hymenobacteraceae</taxon>
        <taxon>Pontibacter</taxon>
    </lineage>
</organism>
<comment type="pathway">
    <text evidence="7">Metabolic intermediate biosynthesis; chorismate biosynthesis; chorismate from D-erythrose 4-phosphate and phosphoenolpyruvate: step 5/7.</text>
</comment>
<accession>A0A239L351</accession>